<comment type="caution">
    <text evidence="1">The sequence shown here is derived from an EMBL/GenBank/DDBJ whole genome shotgun (WGS) entry which is preliminary data.</text>
</comment>
<dbReference type="GO" id="GO:0016788">
    <property type="term" value="F:hydrolase activity, acting on ester bonds"/>
    <property type="evidence" value="ECO:0007669"/>
    <property type="project" value="UniProtKB-ARBA"/>
</dbReference>
<dbReference type="PROSITE" id="PS51257">
    <property type="entry name" value="PROKAR_LIPOPROTEIN"/>
    <property type="match status" value="1"/>
</dbReference>
<organism evidence="1 2">
    <name type="scientific">Flavobacterium croceum DSM 17960</name>
    <dbReference type="NCBI Taxonomy" id="1121886"/>
    <lineage>
        <taxon>Bacteria</taxon>
        <taxon>Pseudomonadati</taxon>
        <taxon>Bacteroidota</taxon>
        <taxon>Flavobacteriia</taxon>
        <taxon>Flavobacteriales</taxon>
        <taxon>Flavobacteriaceae</taxon>
        <taxon>Flavobacterium</taxon>
    </lineage>
</organism>
<reference evidence="1 2" key="1">
    <citation type="submission" date="2018-01" db="EMBL/GenBank/DDBJ databases">
        <title>Genomic Encyclopedia of Type Strains, Phase I: the one thousand microbial genomes (KMG-I) project.</title>
        <authorList>
            <person name="Goeker M."/>
        </authorList>
    </citation>
    <scope>NUCLEOTIDE SEQUENCE [LARGE SCALE GENOMIC DNA]</scope>
    <source>
        <strain evidence="1 2">DSM 17960</strain>
    </source>
</reference>
<sequence length="514" mass="53510">MIKNIKWLFIASLSLVACNNNEDETVADVPVTAGSANFSKYVALGNSITAGFTDGALFKAGQQNSYAKLMADQFALVGGGEFKIPYMNDNIGGLMFGTTQIQSTRLIFNGSAPVNLAATPTTQLLPVLTGGFNNFGVPGAKSFHLLAPGYGNPAGLMTSPQTANPYFVRFASSATTSVLQDAMAQQPTFFSLWIGNNDVLGYAMSGGDGSNPITPATGAPGVGFDGTYNALVNTLTSGGAKGVVANIPYVSTIPFFTTVPYNPLTSAVLGNGNTTVGDATISQLNTQLYGPLKQALTAFGAGDRIELLSTSKANPVLIKDESLTDLSAQLTAAFTPSMGAANAAFYGAVFGKARQAKATDLVLLTTKNAIGAAPTASDSGLGFAPPSPLNKFGITYPLQDKHILIPTEIAELKTATDAYNATIKAAADAKVLAFVDVNAVMQQLANGGVRFDNYHMTASFVQGGAFGLDGVHLTARANAYVANKFLEAINATYGSTFKFYKPQSFPMSYPANLP</sequence>
<evidence type="ECO:0000313" key="1">
    <source>
        <dbReference type="EMBL" id="POS01881.1"/>
    </source>
</evidence>
<dbReference type="InterPro" id="IPR036514">
    <property type="entry name" value="SGNH_hydro_sf"/>
</dbReference>
<dbReference type="OrthoDB" id="9764164at2"/>
<keyword evidence="2" id="KW-1185">Reference proteome</keyword>
<name>A0A2S4N882_9FLAO</name>
<gene>
    <name evidence="1" type="ORF">Q361_10771</name>
</gene>
<dbReference type="SUPFAM" id="SSF52266">
    <property type="entry name" value="SGNH hydrolase"/>
    <property type="match status" value="2"/>
</dbReference>
<dbReference type="Proteomes" id="UP000237056">
    <property type="component" value="Unassembled WGS sequence"/>
</dbReference>
<dbReference type="AlphaFoldDB" id="A0A2S4N882"/>
<dbReference type="RefSeq" id="WP_103725950.1">
    <property type="nucleotide sequence ID" value="NZ_PQNY01000007.1"/>
</dbReference>
<dbReference type="Gene3D" id="3.40.50.1110">
    <property type="entry name" value="SGNH hydrolase"/>
    <property type="match status" value="2"/>
</dbReference>
<evidence type="ECO:0000313" key="2">
    <source>
        <dbReference type="Proteomes" id="UP000237056"/>
    </source>
</evidence>
<protein>
    <recommendedName>
        <fullName evidence="3">GDSL-like lipase/acylhydrolase family protein</fullName>
    </recommendedName>
</protein>
<accession>A0A2S4N882</accession>
<proteinExistence type="predicted"/>
<dbReference type="EMBL" id="PQNY01000007">
    <property type="protein sequence ID" value="POS01881.1"/>
    <property type="molecule type" value="Genomic_DNA"/>
</dbReference>
<evidence type="ECO:0008006" key="3">
    <source>
        <dbReference type="Google" id="ProtNLM"/>
    </source>
</evidence>